<keyword evidence="9" id="KW-0496">Mitochondrion</keyword>
<dbReference type="GO" id="GO:0016491">
    <property type="term" value="F:oxidoreductase activity"/>
    <property type="evidence" value="ECO:0007669"/>
    <property type="project" value="UniProtKB-KW"/>
</dbReference>
<feature type="transmembrane region" description="Helical" evidence="7">
    <location>
        <begin position="224"/>
        <end position="242"/>
    </location>
</feature>
<organism evidence="9">
    <name type="scientific">Iphiteon panicea</name>
    <dbReference type="NCBI Taxonomy" id="436082"/>
    <lineage>
        <taxon>Eukaryota</taxon>
        <taxon>Metazoa</taxon>
        <taxon>Porifera</taxon>
        <taxon>Hexactinellida</taxon>
        <taxon>Hexasterophora</taxon>
        <taxon>Hexactinosida</taxon>
        <taxon>Dactylocalycidae</taxon>
        <taxon>Iphiteon</taxon>
    </lineage>
</organism>
<feature type="transmembrane region" description="Helical" evidence="7">
    <location>
        <begin position="249"/>
        <end position="267"/>
    </location>
</feature>
<evidence type="ECO:0000256" key="2">
    <source>
        <dbReference type="ARBA" id="ARBA00012944"/>
    </source>
</evidence>
<dbReference type="AlphaFoldDB" id="A6YHJ6"/>
<dbReference type="PANTHER" id="PTHR22773">
    <property type="entry name" value="NADH DEHYDROGENASE"/>
    <property type="match status" value="1"/>
</dbReference>
<feature type="transmembrane region" description="Helical" evidence="7">
    <location>
        <begin position="23"/>
        <end position="39"/>
    </location>
</feature>
<keyword evidence="4 7" id="KW-1133">Transmembrane helix</keyword>
<evidence type="ECO:0000256" key="5">
    <source>
        <dbReference type="ARBA" id="ARBA00023136"/>
    </source>
</evidence>
<feature type="transmembrane region" description="Helical" evidence="7">
    <location>
        <begin position="98"/>
        <end position="117"/>
    </location>
</feature>
<dbReference type="EMBL" id="EF537576">
    <property type="protein sequence ID" value="ABQ11835.1"/>
    <property type="molecule type" value="Genomic_DNA"/>
</dbReference>
<feature type="transmembrane region" description="Helical" evidence="7">
    <location>
        <begin position="51"/>
        <end position="68"/>
    </location>
</feature>
<feature type="non-terminal residue" evidence="9">
    <location>
        <position position="428"/>
    </location>
</feature>
<dbReference type="EC" id="7.1.1.2" evidence="2"/>
<reference evidence="9" key="1">
    <citation type="journal article" date="2007" name="Mol. Biol. Evol.">
        <title>Glass sponges and bilaterian animals share derived mitochondrial genomic features: a common ancestry or parallel evolution?</title>
        <authorList>
            <person name="Haen K.M."/>
            <person name="Lang B.F."/>
            <person name="Pomponi S.A."/>
            <person name="Lavrov D.V."/>
        </authorList>
    </citation>
    <scope>NUCLEOTIDE SEQUENCE</scope>
</reference>
<dbReference type="InterPro" id="IPR001750">
    <property type="entry name" value="ND/Mrp_TM"/>
</dbReference>
<protein>
    <recommendedName>
        <fullName evidence="2">NADH:ubiquinone reductase (H(+)-translocating)</fullName>
        <ecNumber evidence="2">7.1.1.2</ecNumber>
    </recommendedName>
</protein>
<evidence type="ECO:0000256" key="4">
    <source>
        <dbReference type="ARBA" id="ARBA00022989"/>
    </source>
</evidence>
<keyword evidence="9" id="KW-0560">Oxidoreductase</keyword>
<feature type="transmembrane region" description="Helical" evidence="7">
    <location>
        <begin position="170"/>
        <end position="188"/>
    </location>
</feature>
<dbReference type="Pfam" id="PF00361">
    <property type="entry name" value="Proton_antipo_M"/>
    <property type="match status" value="1"/>
</dbReference>
<evidence type="ECO:0000256" key="7">
    <source>
        <dbReference type="SAM" id="Phobius"/>
    </source>
</evidence>
<gene>
    <name evidence="9" type="primary">nad2</name>
</gene>
<evidence type="ECO:0000256" key="1">
    <source>
        <dbReference type="ARBA" id="ARBA00004141"/>
    </source>
</evidence>
<feature type="transmembrane region" description="Helical" evidence="7">
    <location>
        <begin position="351"/>
        <end position="372"/>
    </location>
</feature>
<evidence type="ECO:0000256" key="6">
    <source>
        <dbReference type="ARBA" id="ARBA00049551"/>
    </source>
</evidence>
<feature type="transmembrane region" description="Helical" evidence="7">
    <location>
        <begin position="273"/>
        <end position="294"/>
    </location>
</feature>
<sequence>MTWTEVIIIGITSTLIIQTSQKMTNHLTISIITLTILYTYNNINSKPTNTWTQNIQIWIIIISLFLLKTETSQKIMRTIIIVSLATTSILLTTFKSWIILYIAIELLTIITILLISSNKKNAQSKEASIKYLLLSAISSTLLITGILIIHYYQNSNWTILKTTLSSNSNIIILIILFKLGSAPFHIWVPDIYEGTKTIDLPLITTAPKIAMITILISSKSENNILLLCGILATTIGAIGALNQKKIKRILAYSSINNTGIIIIGIHIQTLPSIQATLTHTIIYTTNTALILTILHNTHSKKLISKTLQNDKHNKHNNTITSILILSLAGLPPLPGFLSKWLILSSALKQELLITAAWILTTNIITTAYYLYIPIHNYFITKKNTLITTTKKIMNNIYKTAALIFPTTTILIHPHTILIPGWITTSTII</sequence>
<comment type="catalytic activity">
    <reaction evidence="6">
        <text>a ubiquinone + NADH + 5 H(+)(in) = a ubiquinol + NAD(+) + 4 H(+)(out)</text>
        <dbReference type="Rhea" id="RHEA:29091"/>
        <dbReference type="Rhea" id="RHEA-COMP:9565"/>
        <dbReference type="Rhea" id="RHEA-COMP:9566"/>
        <dbReference type="ChEBI" id="CHEBI:15378"/>
        <dbReference type="ChEBI" id="CHEBI:16389"/>
        <dbReference type="ChEBI" id="CHEBI:17976"/>
        <dbReference type="ChEBI" id="CHEBI:57540"/>
        <dbReference type="ChEBI" id="CHEBI:57945"/>
        <dbReference type="EC" id="7.1.1.2"/>
    </reaction>
</comment>
<name>A6YHJ6_9METZ</name>
<accession>A6YHJ6</accession>
<proteinExistence type="predicted"/>
<keyword evidence="3 7" id="KW-0812">Transmembrane</keyword>
<feature type="transmembrane region" description="Helical" evidence="7">
    <location>
        <begin position="315"/>
        <end position="331"/>
    </location>
</feature>
<evidence type="ECO:0000256" key="3">
    <source>
        <dbReference type="ARBA" id="ARBA00022692"/>
    </source>
</evidence>
<geneLocation type="mitochondrion" evidence="9"/>
<dbReference type="GO" id="GO:0008137">
    <property type="term" value="F:NADH dehydrogenase (ubiquinone) activity"/>
    <property type="evidence" value="ECO:0007669"/>
    <property type="project" value="UniProtKB-EC"/>
</dbReference>
<evidence type="ECO:0000259" key="8">
    <source>
        <dbReference type="Pfam" id="PF00361"/>
    </source>
</evidence>
<comment type="subcellular location">
    <subcellularLocation>
        <location evidence="1">Membrane</location>
        <topology evidence="1">Multi-pass membrane protein</topology>
    </subcellularLocation>
</comment>
<feature type="transmembrane region" description="Helical" evidence="7">
    <location>
        <begin position="129"/>
        <end position="150"/>
    </location>
</feature>
<evidence type="ECO:0000313" key="9">
    <source>
        <dbReference type="EMBL" id="ABQ11835.1"/>
    </source>
</evidence>
<keyword evidence="5 7" id="KW-0472">Membrane</keyword>
<feature type="domain" description="NADH:quinone oxidoreductase/Mrp antiporter transmembrane" evidence="8">
    <location>
        <begin position="96"/>
        <end position="364"/>
    </location>
</feature>
<dbReference type="GO" id="GO:0016020">
    <property type="term" value="C:membrane"/>
    <property type="evidence" value="ECO:0007669"/>
    <property type="project" value="UniProtKB-SubCell"/>
</dbReference>